<feature type="transmembrane region" description="Helical" evidence="7">
    <location>
        <begin position="353"/>
        <end position="375"/>
    </location>
</feature>
<feature type="transmembrane region" description="Helical" evidence="7">
    <location>
        <begin position="76"/>
        <end position="99"/>
    </location>
</feature>
<reference evidence="9" key="1">
    <citation type="submission" date="2018-01" db="EMBL/GenBank/DDBJ databases">
        <authorList>
            <person name="Chaillou S."/>
        </authorList>
    </citation>
    <scope>NUCLEOTIDE SEQUENCE [LARGE SCALE GENOMIC DNA]</scope>
    <source>
        <strain evidence="9">MFPC41A2801</strain>
    </source>
</reference>
<protein>
    <submittedName>
        <fullName evidence="9">Drug:H+ antiporter-2 (14 Spanner) (DHA2) family drug resistance MFS transporter</fullName>
    </submittedName>
</protein>
<dbReference type="PROSITE" id="PS50850">
    <property type="entry name" value="MFS"/>
    <property type="match status" value="1"/>
</dbReference>
<dbReference type="EMBL" id="OGVC01000040">
    <property type="protein sequence ID" value="SPC39584.1"/>
    <property type="molecule type" value="Genomic_DNA"/>
</dbReference>
<comment type="subcellular location">
    <subcellularLocation>
        <location evidence="1">Cell membrane</location>
        <topology evidence="1">Multi-pass membrane protein</topology>
    </subcellularLocation>
</comment>
<feature type="transmembrane region" description="Helical" evidence="7">
    <location>
        <begin position="105"/>
        <end position="125"/>
    </location>
</feature>
<dbReference type="Proteomes" id="UP000238739">
    <property type="component" value="Unassembled WGS sequence"/>
</dbReference>
<dbReference type="InterPro" id="IPR011701">
    <property type="entry name" value="MFS"/>
</dbReference>
<evidence type="ECO:0000256" key="3">
    <source>
        <dbReference type="ARBA" id="ARBA00022475"/>
    </source>
</evidence>
<dbReference type="CDD" id="cd17503">
    <property type="entry name" value="MFS_LmrB_MDR_like"/>
    <property type="match status" value="1"/>
</dbReference>
<comment type="caution">
    <text evidence="9">The sequence shown here is derived from an EMBL/GenBank/DDBJ whole genome shotgun (WGS) entry which is preliminary data.</text>
</comment>
<keyword evidence="5 7" id="KW-1133">Transmembrane helix</keyword>
<dbReference type="NCBIfam" id="TIGR00711">
    <property type="entry name" value="efflux_EmrB"/>
    <property type="match status" value="1"/>
</dbReference>
<dbReference type="AlphaFoldDB" id="A0A2N9DXP3"/>
<evidence type="ECO:0000256" key="5">
    <source>
        <dbReference type="ARBA" id="ARBA00022989"/>
    </source>
</evidence>
<feature type="transmembrane region" description="Helical" evidence="7">
    <location>
        <begin position="294"/>
        <end position="317"/>
    </location>
</feature>
<accession>A0A2N9DXP3</accession>
<evidence type="ECO:0000256" key="1">
    <source>
        <dbReference type="ARBA" id="ARBA00004651"/>
    </source>
</evidence>
<feature type="transmembrane region" description="Helical" evidence="7">
    <location>
        <begin position="137"/>
        <end position="156"/>
    </location>
</feature>
<feature type="transmembrane region" description="Helical" evidence="7">
    <location>
        <begin position="329"/>
        <end position="347"/>
    </location>
</feature>
<gene>
    <name evidence="9" type="ORF">LFUMFP_450012</name>
</gene>
<feature type="transmembrane region" description="Helical" evidence="7">
    <location>
        <begin position="12"/>
        <end position="32"/>
    </location>
</feature>
<sequence length="462" mass="49486">MVNEKQRTSIFINILISCIASSMLATALTTALPSMVVDFHISVTTGQWLTSGYSLAMGITMPLTAFLITKFPTRKLYLTAISLFIAGLALCVVAPNFVVLMIGRVLQACGNGILTSMAQVILLTMYPLEKRGTIMGWYGLSIGAAPVIAPTIAGILVDTSGWRMIFIAAIVIMAISLVFAFMVFKDVLPTSKKHFDTLSFVISGIAYAGITLGIGNIGTYKLFSLPVLCPLILGILGMFIFAKRQFKRPEPFLDLHVLQNKVFVISLIGSMLLYFVMMGSSIILPLFIQTIKGFSATTSGLVTLPGSLAMTILSPFAGKIYDRFGMRRLFIAGALVLLISNVGMIFITLKTSLILIAALNVLRSLAIGCLMMPLVTWGMSGIDVQMTAHGTALLTSLRTIAGAVGSAIFVSIMSTVAKNSAATLGAQAPMHGVNMTFLFMSLVSVILMLVAIFAKTNQRSAE</sequence>
<organism evidence="9 10">
    <name type="scientific">Latilactobacillus fuchuensis</name>
    <dbReference type="NCBI Taxonomy" id="164393"/>
    <lineage>
        <taxon>Bacteria</taxon>
        <taxon>Bacillati</taxon>
        <taxon>Bacillota</taxon>
        <taxon>Bacilli</taxon>
        <taxon>Lactobacillales</taxon>
        <taxon>Lactobacillaceae</taxon>
        <taxon>Latilactobacillus</taxon>
    </lineage>
</organism>
<dbReference type="InterPro" id="IPR004638">
    <property type="entry name" value="EmrB-like"/>
</dbReference>
<dbReference type="InterPro" id="IPR020846">
    <property type="entry name" value="MFS_dom"/>
</dbReference>
<dbReference type="GO" id="GO:0005886">
    <property type="term" value="C:plasma membrane"/>
    <property type="evidence" value="ECO:0007669"/>
    <property type="project" value="UniProtKB-SubCell"/>
</dbReference>
<evidence type="ECO:0000256" key="4">
    <source>
        <dbReference type="ARBA" id="ARBA00022692"/>
    </source>
</evidence>
<feature type="transmembrane region" description="Helical" evidence="7">
    <location>
        <begin position="195"/>
        <end position="217"/>
    </location>
</feature>
<dbReference type="Gene3D" id="1.20.1250.20">
    <property type="entry name" value="MFS general substrate transporter like domains"/>
    <property type="match status" value="1"/>
</dbReference>
<keyword evidence="3" id="KW-1003">Cell membrane</keyword>
<feature type="transmembrane region" description="Helical" evidence="7">
    <location>
        <begin position="162"/>
        <end position="183"/>
    </location>
</feature>
<dbReference type="GO" id="GO:0022857">
    <property type="term" value="F:transmembrane transporter activity"/>
    <property type="evidence" value="ECO:0007669"/>
    <property type="project" value="InterPro"/>
</dbReference>
<feature type="transmembrane region" description="Helical" evidence="7">
    <location>
        <begin position="437"/>
        <end position="454"/>
    </location>
</feature>
<evidence type="ECO:0000259" key="8">
    <source>
        <dbReference type="PROSITE" id="PS50850"/>
    </source>
</evidence>
<proteinExistence type="predicted"/>
<evidence type="ECO:0000256" key="6">
    <source>
        <dbReference type="ARBA" id="ARBA00023136"/>
    </source>
</evidence>
<dbReference type="Pfam" id="PF07690">
    <property type="entry name" value="MFS_1"/>
    <property type="match status" value="1"/>
</dbReference>
<feature type="transmembrane region" description="Helical" evidence="7">
    <location>
        <begin position="52"/>
        <end position="69"/>
    </location>
</feature>
<feature type="transmembrane region" description="Helical" evidence="7">
    <location>
        <begin position="262"/>
        <end position="288"/>
    </location>
</feature>
<keyword evidence="4 7" id="KW-0812">Transmembrane</keyword>
<evidence type="ECO:0000313" key="10">
    <source>
        <dbReference type="Proteomes" id="UP000238739"/>
    </source>
</evidence>
<evidence type="ECO:0000256" key="7">
    <source>
        <dbReference type="SAM" id="Phobius"/>
    </source>
</evidence>
<keyword evidence="2" id="KW-0813">Transport</keyword>
<keyword evidence="6 7" id="KW-0472">Membrane</keyword>
<feature type="transmembrane region" description="Helical" evidence="7">
    <location>
        <begin position="223"/>
        <end position="242"/>
    </location>
</feature>
<evidence type="ECO:0000256" key="2">
    <source>
        <dbReference type="ARBA" id="ARBA00022448"/>
    </source>
</evidence>
<dbReference type="RefSeq" id="WP_106483508.1">
    <property type="nucleotide sequence ID" value="NZ_JAJJOH010000025.1"/>
</dbReference>
<dbReference type="Gene3D" id="1.20.1720.10">
    <property type="entry name" value="Multidrug resistance protein D"/>
    <property type="match status" value="1"/>
</dbReference>
<feature type="domain" description="Major facilitator superfamily (MFS) profile" evidence="8">
    <location>
        <begin position="10"/>
        <end position="459"/>
    </location>
</feature>
<feature type="transmembrane region" description="Helical" evidence="7">
    <location>
        <begin position="396"/>
        <end position="417"/>
    </location>
</feature>
<name>A0A2N9DXP3_9LACO</name>
<dbReference type="SUPFAM" id="SSF103473">
    <property type="entry name" value="MFS general substrate transporter"/>
    <property type="match status" value="1"/>
</dbReference>
<dbReference type="InterPro" id="IPR036259">
    <property type="entry name" value="MFS_trans_sf"/>
</dbReference>
<dbReference type="PROSITE" id="PS51257">
    <property type="entry name" value="PROKAR_LIPOPROTEIN"/>
    <property type="match status" value="1"/>
</dbReference>
<dbReference type="PANTHER" id="PTHR42718:SF24">
    <property type="entry name" value="MAJOR FACILITATOR SUPERFAMILY (MFS) PROFILE DOMAIN-CONTAINING PROTEIN"/>
    <property type="match status" value="1"/>
</dbReference>
<evidence type="ECO:0000313" key="9">
    <source>
        <dbReference type="EMBL" id="SPC39584.1"/>
    </source>
</evidence>
<keyword evidence="10" id="KW-1185">Reference proteome</keyword>
<dbReference type="PANTHER" id="PTHR42718">
    <property type="entry name" value="MAJOR FACILITATOR SUPERFAMILY MULTIDRUG TRANSPORTER MFSC"/>
    <property type="match status" value="1"/>
</dbReference>